<dbReference type="EMBL" id="BAABRO010000009">
    <property type="protein sequence ID" value="GAA5508441.1"/>
    <property type="molecule type" value="Genomic_DNA"/>
</dbReference>
<dbReference type="Proteomes" id="UP001416858">
    <property type="component" value="Unassembled WGS sequence"/>
</dbReference>
<protein>
    <submittedName>
        <fullName evidence="1">Uncharacterized protein</fullName>
    </submittedName>
</protein>
<evidence type="ECO:0000313" key="1">
    <source>
        <dbReference type="EMBL" id="GAA5508441.1"/>
    </source>
</evidence>
<proteinExistence type="predicted"/>
<reference evidence="1 2" key="1">
    <citation type="submission" date="2024-02" db="EMBL/GenBank/DDBJ databases">
        <title>Rhodopirellula caenicola NBRC 110016.</title>
        <authorList>
            <person name="Ichikawa N."/>
            <person name="Katano-Makiyama Y."/>
            <person name="Hidaka K."/>
        </authorList>
    </citation>
    <scope>NUCLEOTIDE SEQUENCE [LARGE SCALE GENOMIC DNA]</scope>
    <source>
        <strain evidence="1 2">NBRC 110016</strain>
    </source>
</reference>
<name>A0ABP9VTF4_9BACT</name>
<evidence type="ECO:0000313" key="2">
    <source>
        <dbReference type="Proteomes" id="UP001416858"/>
    </source>
</evidence>
<comment type="caution">
    <text evidence="1">The sequence shown here is derived from an EMBL/GenBank/DDBJ whole genome shotgun (WGS) entry which is preliminary data.</text>
</comment>
<accession>A0ABP9VTF4</accession>
<gene>
    <name evidence="1" type="ORF">Rcae01_03907</name>
</gene>
<sequence>MPRTKRPDEAGKIDHAINRGNNRQEIFHKPEDYEAFLRTLSEKIFWAWLPYFSLLFAKSDRSSERTLAISGKTMGIRWD</sequence>
<organism evidence="1 2">
    <name type="scientific">Novipirellula caenicola</name>
    <dbReference type="NCBI Taxonomy" id="1536901"/>
    <lineage>
        <taxon>Bacteria</taxon>
        <taxon>Pseudomonadati</taxon>
        <taxon>Planctomycetota</taxon>
        <taxon>Planctomycetia</taxon>
        <taxon>Pirellulales</taxon>
        <taxon>Pirellulaceae</taxon>
        <taxon>Novipirellula</taxon>
    </lineage>
</organism>
<keyword evidence="2" id="KW-1185">Reference proteome</keyword>